<gene>
    <name evidence="2" type="primary">mobB</name>
    <name evidence="2" type="ORF">CH338_15385</name>
</gene>
<dbReference type="EMBL" id="NPEU01000171">
    <property type="protein sequence ID" value="RAI37651.1"/>
    <property type="molecule type" value="Genomic_DNA"/>
</dbReference>
<dbReference type="NCBIfam" id="TIGR00176">
    <property type="entry name" value="mobB"/>
    <property type="match status" value="1"/>
</dbReference>
<comment type="caution">
    <text evidence="2">The sequence shown here is derived from an EMBL/GenBank/DDBJ whole genome shotgun (WGS) entry which is preliminary data.</text>
</comment>
<evidence type="ECO:0000313" key="3">
    <source>
        <dbReference type="Proteomes" id="UP000248863"/>
    </source>
</evidence>
<reference evidence="2 3" key="1">
    <citation type="submission" date="2017-07" db="EMBL/GenBank/DDBJ databases">
        <title>Draft Genome Sequences of Select Purple Nonsulfur Bacteria.</title>
        <authorList>
            <person name="Lasarre B."/>
            <person name="Mckinlay J.B."/>
        </authorList>
    </citation>
    <scope>NUCLEOTIDE SEQUENCE [LARGE SCALE GENOMIC DNA]</scope>
    <source>
        <strain evidence="2 3">DSM 11907</strain>
    </source>
</reference>
<dbReference type="InterPro" id="IPR052539">
    <property type="entry name" value="MGD_biosynthesis_adapter"/>
</dbReference>
<protein>
    <submittedName>
        <fullName evidence="2">Molybdopterin-guanine dinucleotide biosynthesis protein B</fullName>
    </submittedName>
</protein>
<dbReference type="InterPro" id="IPR004435">
    <property type="entry name" value="MobB_dom"/>
</dbReference>
<evidence type="ECO:0000259" key="1">
    <source>
        <dbReference type="Pfam" id="PF03205"/>
    </source>
</evidence>
<evidence type="ECO:0000313" key="2">
    <source>
        <dbReference type="EMBL" id="RAI37651.1"/>
    </source>
</evidence>
<name>A0A327KHP7_9BRAD</name>
<dbReference type="GO" id="GO:0005525">
    <property type="term" value="F:GTP binding"/>
    <property type="evidence" value="ECO:0007669"/>
    <property type="project" value="InterPro"/>
</dbReference>
<dbReference type="Gene3D" id="3.40.50.300">
    <property type="entry name" value="P-loop containing nucleotide triphosphate hydrolases"/>
    <property type="match status" value="1"/>
</dbReference>
<dbReference type="Pfam" id="PF03205">
    <property type="entry name" value="MobB"/>
    <property type="match status" value="1"/>
</dbReference>
<dbReference type="OrthoDB" id="9804758at2"/>
<dbReference type="AlphaFoldDB" id="A0A327KHP7"/>
<dbReference type="PANTHER" id="PTHR40072">
    <property type="entry name" value="MOLYBDOPTERIN-GUANINE DINUCLEOTIDE BIOSYNTHESIS ADAPTER PROTEIN-RELATED"/>
    <property type="match status" value="1"/>
</dbReference>
<dbReference type="RefSeq" id="WP_111358036.1">
    <property type="nucleotide sequence ID" value="NZ_NHSK01000036.1"/>
</dbReference>
<proteinExistence type="predicted"/>
<keyword evidence="3" id="KW-1185">Reference proteome</keyword>
<dbReference type="Proteomes" id="UP000248863">
    <property type="component" value="Unassembled WGS sequence"/>
</dbReference>
<accession>A0A327KHP7</accession>
<dbReference type="PANTHER" id="PTHR40072:SF1">
    <property type="entry name" value="MOLYBDOPTERIN-GUANINE DINUCLEOTIDE BIOSYNTHESIS ADAPTER PROTEIN"/>
    <property type="match status" value="1"/>
</dbReference>
<dbReference type="InterPro" id="IPR027417">
    <property type="entry name" value="P-loop_NTPase"/>
</dbReference>
<dbReference type="SUPFAM" id="SSF52540">
    <property type="entry name" value="P-loop containing nucleoside triphosphate hydrolases"/>
    <property type="match status" value="1"/>
</dbReference>
<dbReference type="CDD" id="cd03116">
    <property type="entry name" value="MobB"/>
    <property type="match status" value="1"/>
</dbReference>
<dbReference type="GO" id="GO:0006777">
    <property type="term" value="P:Mo-molybdopterin cofactor biosynthetic process"/>
    <property type="evidence" value="ECO:0007669"/>
    <property type="project" value="InterPro"/>
</dbReference>
<sequence length="187" mass="19623">MRVIGITGWSGAGKTTLIKRIIPRLIGRGLSVSTVKHAHHGFDVDHPGKDSYAHRVAGATEVLVSSPLRVALMQELRGAPEPELHALLTRLSPVDLVLVEGFKREPHPKLEVHRGVVGKPYLFPGDADIVAIASDGEVADATVAEAAITVLPLDDVQAIVDVLVDRAIPLDEAIARGRAAAAAAGAA</sequence>
<organism evidence="2 3">
    <name type="scientific">Rhodoplanes elegans</name>
    <dbReference type="NCBI Taxonomy" id="29408"/>
    <lineage>
        <taxon>Bacteria</taxon>
        <taxon>Pseudomonadati</taxon>
        <taxon>Pseudomonadota</taxon>
        <taxon>Alphaproteobacteria</taxon>
        <taxon>Hyphomicrobiales</taxon>
        <taxon>Nitrobacteraceae</taxon>
        <taxon>Rhodoplanes</taxon>
    </lineage>
</organism>
<feature type="domain" description="Molybdopterin-guanine dinucleotide biosynthesis protein B (MobB)" evidence="1">
    <location>
        <begin position="3"/>
        <end position="135"/>
    </location>
</feature>